<keyword evidence="1" id="KW-0732">Signal</keyword>
<name>A0ABV5MX16_9ACTN</name>
<evidence type="ECO:0000313" key="2">
    <source>
        <dbReference type="EMBL" id="MFB9462570.1"/>
    </source>
</evidence>
<proteinExistence type="predicted"/>
<accession>A0ABV5MX16</accession>
<feature type="signal peptide" evidence="1">
    <location>
        <begin position="1"/>
        <end position="23"/>
    </location>
</feature>
<feature type="chain" id="PRO_5046515602" evidence="1">
    <location>
        <begin position="24"/>
        <end position="68"/>
    </location>
</feature>
<gene>
    <name evidence="2" type="ORF">ACFF45_07530</name>
</gene>
<reference evidence="2 3" key="1">
    <citation type="submission" date="2024-09" db="EMBL/GenBank/DDBJ databases">
        <authorList>
            <person name="Sun Q."/>
            <person name="Mori K."/>
        </authorList>
    </citation>
    <scope>NUCLEOTIDE SEQUENCE [LARGE SCALE GENOMIC DNA]</scope>
    <source>
        <strain evidence="2 3">JCM 6917</strain>
    </source>
</reference>
<dbReference type="Proteomes" id="UP001589709">
    <property type="component" value="Unassembled WGS sequence"/>
</dbReference>
<dbReference type="RefSeq" id="WP_381343613.1">
    <property type="nucleotide sequence ID" value="NZ_JBHMCY010000010.1"/>
</dbReference>
<comment type="caution">
    <text evidence="2">The sequence shown here is derived from an EMBL/GenBank/DDBJ whole genome shotgun (WGS) entry which is preliminary data.</text>
</comment>
<dbReference type="EMBL" id="JBHMCY010000010">
    <property type="protein sequence ID" value="MFB9462570.1"/>
    <property type="molecule type" value="Genomic_DNA"/>
</dbReference>
<sequence>MRVRSALAATALAAALTATGAAAATAFGDHRDGSAGPVPCSPYAGEVDTETADLARAGELCHRGVFDS</sequence>
<evidence type="ECO:0000256" key="1">
    <source>
        <dbReference type="SAM" id="SignalP"/>
    </source>
</evidence>
<organism evidence="2 3">
    <name type="scientific">Streptomyces cinereospinus</name>
    <dbReference type="NCBI Taxonomy" id="285561"/>
    <lineage>
        <taxon>Bacteria</taxon>
        <taxon>Bacillati</taxon>
        <taxon>Actinomycetota</taxon>
        <taxon>Actinomycetes</taxon>
        <taxon>Kitasatosporales</taxon>
        <taxon>Streptomycetaceae</taxon>
        <taxon>Streptomyces</taxon>
    </lineage>
</organism>
<evidence type="ECO:0000313" key="3">
    <source>
        <dbReference type="Proteomes" id="UP001589709"/>
    </source>
</evidence>
<protein>
    <submittedName>
        <fullName evidence="2">Uncharacterized protein</fullName>
    </submittedName>
</protein>
<keyword evidence="3" id="KW-1185">Reference proteome</keyword>